<protein>
    <recommendedName>
        <fullName evidence="1">Fibronectin type-III domain-containing protein</fullName>
    </recommendedName>
</protein>
<evidence type="ECO:0000259" key="1">
    <source>
        <dbReference type="SMART" id="SM00060"/>
    </source>
</evidence>
<comment type="caution">
    <text evidence="2">The sequence shown here is derived from an EMBL/GenBank/DDBJ whole genome shotgun (WGS) entry which is preliminary data.</text>
</comment>
<dbReference type="AlphaFoldDB" id="A0A538TIU9"/>
<dbReference type="InterPro" id="IPR003961">
    <property type="entry name" value="FN3_dom"/>
</dbReference>
<proteinExistence type="predicted"/>
<evidence type="ECO:0000313" key="3">
    <source>
        <dbReference type="Proteomes" id="UP000317691"/>
    </source>
</evidence>
<dbReference type="Gene3D" id="2.60.40.10">
    <property type="entry name" value="Immunoglobulins"/>
    <property type="match status" value="2"/>
</dbReference>
<evidence type="ECO:0000313" key="2">
    <source>
        <dbReference type="EMBL" id="TMQ63557.1"/>
    </source>
</evidence>
<dbReference type="Gene3D" id="2.60.40.4070">
    <property type="match status" value="1"/>
</dbReference>
<dbReference type="Pfam" id="PF00041">
    <property type="entry name" value="fn3"/>
    <property type="match status" value="1"/>
</dbReference>
<sequence length="328" mass="33984">MHGKKRYRHLNLVPRTLGAAIALAIALLAPRALNAASIALRWTAPGDDGNVGRAANYELRYSESTVASADTATWWSAATSAGTLPTPRIAGSQESFTVAGLDSGKTYYFVIRTADEVPNWSGYSNVAARSTGTGGGGLPTPANFAGVPVTGGVRLTWNAVTTGGATGYHVYRGAAGVTIGTLIHTATITETAWIDTTALSGQAYKYSLTSYAGANDSAPTEYNVSVPADGVVAAPGELLGYPNPASGKVTLRFMAGTASGASGRVRLVIYDLTGHLISELINEDMPAGETAVDWLCQSDHGNKVAPGLYNAILDTPLGRKVTRLAIVP</sequence>
<accession>A0A538TIU9</accession>
<dbReference type="Proteomes" id="UP000317691">
    <property type="component" value="Unassembled WGS sequence"/>
</dbReference>
<dbReference type="EMBL" id="VBOZ01000030">
    <property type="protein sequence ID" value="TMQ63557.1"/>
    <property type="molecule type" value="Genomic_DNA"/>
</dbReference>
<feature type="domain" description="Fibronectin type-III" evidence="1">
    <location>
        <begin position="138"/>
        <end position="217"/>
    </location>
</feature>
<dbReference type="SMART" id="SM00060">
    <property type="entry name" value="FN3"/>
    <property type="match status" value="2"/>
</dbReference>
<reference evidence="2 3" key="1">
    <citation type="journal article" date="2019" name="Nat. Microbiol.">
        <title>Mediterranean grassland soil C-N compound turnover is dependent on rainfall and depth, and is mediated by genomically divergent microorganisms.</title>
        <authorList>
            <person name="Diamond S."/>
            <person name="Andeer P.F."/>
            <person name="Li Z."/>
            <person name="Crits-Christoph A."/>
            <person name="Burstein D."/>
            <person name="Anantharaman K."/>
            <person name="Lane K.R."/>
            <person name="Thomas B.C."/>
            <person name="Pan C."/>
            <person name="Northen T.R."/>
            <person name="Banfield J.F."/>
        </authorList>
    </citation>
    <scope>NUCLEOTIDE SEQUENCE [LARGE SCALE GENOMIC DNA]</scope>
    <source>
        <strain evidence="2">WS_9</strain>
    </source>
</reference>
<feature type="domain" description="Fibronectin type-III" evidence="1">
    <location>
        <begin position="22"/>
        <end position="121"/>
    </location>
</feature>
<dbReference type="CDD" id="cd00063">
    <property type="entry name" value="FN3"/>
    <property type="match status" value="1"/>
</dbReference>
<organism evidence="2 3">
    <name type="scientific">Eiseniibacteriota bacterium</name>
    <dbReference type="NCBI Taxonomy" id="2212470"/>
    <lineage>
        <taxon>Bacteria</taxon>
        <taxon>Candidatus Eiseniibacteriota</taxon>
    </lineage>
</organism>
<gene>
    <name evidence="2" type="ORF">E6K79_09950</name>
</gene>
<dbReference type="InterPro" id="IPR036116">
    <property type="entry name" value="FN3_sf"/>
</dbReference>
<dbReference type="InterPro" id="IPR013783">
    <property type="entry name" value="Ig-like_fold"/>
</dbReference>
<name>A0A538TIU9_UNCEI</name>
<dbReference type="SUPFAM" id="SSF49265">
    <property type="entry name" value="Fibronectin type III"/>
    <property type="match status" value="1"/>
</dbReference>